<sequence>MMDDMQQVRTIIQGEFAVSSCADQVFATVLGSCVAVCLTDPSRGIGGMNHFLLPGRRATDGHDIRYGAYLMELLINGLLKAGACKRDMRAKVFGGAWMGATPTDIGAGNVAFAQEFLASEGIPILSSSVGGTKGRKIRFWPGTGRAQQSLLGDASGLAVTEVPTRHKAAASVTLF</sequence>
<dbReference type="PANTHER" id="PTHR35147">
    <property type="entry name" value="CHEMORECEPTOR GLUTAMINE DEAMIDASE CHED-RELATED"/>
    <property type="match status" value="1"/>
</dbReference>
<keyword evidence="1" id="KW-0145">Chemotaxis</keyword>
<dbReference type="CDD" id="cd16352">
    <property type="entry name" value="CheD"/>
    <property type="match status" value="1"/>
</dbReference>
<keyword evidence="3" id="KW-1185">Reference proteome</keyword>
<comment type="function">
    <text evidence="1">Probably deamidates glutamine residues to glutamate on methyl-accepting chemotaxis receptors (MCPs), playing an important role in chemotaxis.</text>
</comment>
<dbReference type="PANTHER" id="PTHR35147:SF3">
    <property type="entry name" value="CHEMORECEPTOR GLUTAMINE DEAMIDASE CHED 1-RELATED"/>
    <property type="match status" value="1"/>
</dbReference>
<organism evidence="2 3">
    <name type="scientific">Thalassococcus arenae</name>
    <dbReference type="NCBI Taxonomy" id="2851652"/>
    <lineage>
        <taxon>Bacteria</taxon>
        <taxon>Pseudomonadati</taxon>
        <taxon>Pseudomonadota</taxon>
        <taxon>Alphaproteobacteria</taxon>
        <taxon>Rhodobacterales</taxon>
        <taxon>Roseobacteraceae</taxon>
        <taxon>Thalassococcus</taxon>
    </lineage>
</organism>
<proteinExistence type="inferred from homology"/>
<evidence type="ECO:0000313" key="3">
    <source>
        <dbReference type="Proteomes" id="UP001166293"/>
    </source>
</evidence>
<dbReference type="RefSeq" id="WP_217776476.1">
    <property type="nucleotide sequence ID" value="NZ_JAHRWL010000001.1"/>
</dbReference>
<dbReference type="HAMAP" id="MF_01440">
    <property type="entry name" value="CheD"/>
    <property type="match status" value="1"/>
</dbReference>
<accession>A0ABS6N3L4</accession>
<reference evidence="2" key="1">
    <citation type="submission" date="2021-06" db="EMBL/GenBank/DDBJ databases">
        <title>Thalassococcus sp. CAU 1522 isolated from sea sand, Republic of Korea.</title>
        <authorList>
            <person name="Kim W."/>
        </authorList>
    </citation>
    <scope>NUCLEOTIDE SEQUENCE</scope>
    <source>
        <strain evidence="2">CAU 1522</strain>
    </source>
</reference>
<evidence type="ECO:0000256" key="1">
    <source>
        <dbReference type="HAMAP-Rule" id="MF_01440"/>
    </source>
</evidence>
<dbReference type="EMBL" id="JAHRWL010000001">
    <property type="protein sequence ID" value="MBV2358615.1"/>
    <property type="molecule type" value="Genomic_DNA"/>
</dbReference>
<gene>
    <name evidence="1" type="primary">cheD</name>
    <name evidence="2" type="ORF">KUH32_02420</name>
</gene>
<comment type="similarity">
    <text evidence="1">Belongs to the CheD family.</text>
</comment>
<comment type="caution">
    <text evidence="2">The sequence shown here is derived from an EMBL/GenBank/DDBJ whole genome shotgun (WGS) entry which is preliminary data.</text>
</comment>
<dbReference type="InterPro" id="IPR005659">
    <property type="entry name" value="Chemorcpt_Glu_NH3ase_CheD"/>
</dbReference>
<keyword evidence="1" id="KW-0378">Hydrolase</keyword>
<dbReference type="Proteomes" id="UP001166293">
    <property type="component" value="Unassembled WGS sequence"/>
</dbReference>
<comment type="catalytic activity">
    <reaction evidence="1">
        <text>L-glutaminyl-[protein] + H2O = L-glutamyl-[protein] + NH4(+)</text>
        <dbReference type="Rhea" id="RHEA:16441"/>
        <dbReference type="Rhea" id="RHEA-COMP:10207"/>
        <dbReference type="Rhea" id="RHEA-COMP:10208"/>
        <dbReference type="ChEBI" id="CHEBI:15377"/>
        <dbReference type="ChEBI" id="CHEBI:28938"/>
        <dbReference type="ChEBI" id="CHEBI:29973"/>
        <dbReference type="ChEBI" id="CHEBI:30011"/>
        <dbReference type="EC" id="3.5.1.44"/>
    </reaction>
</comment>
<name>A0ABS6N3L4_9RHOB</name>
<dbReference type="EC" id="3.5.1.44" evidence="1"/>
<dbReference type="Pfam" id="PF03975">
    <property type="entry name" value="CheD"/>
    <property type="match status" value="1"/>
</dbReference>
<protein>
    <recommendedName>
        <fullName evidence="1">Probable chemoreceptor glutamine deamidase CheD</fullName>
        <ecNumber evidence="1">3.5.1.44</ecNumber>
    </recommendedName>
</protein>
<evidence type="ECO:0000313" key="2">
    <source>
        <dbReference type="EMBL" id="MBV2358615.1"/>
    </source>
</evidence>